<dbReference type="Proteomes" id="UP000685013">
    <property type="component" value="Chromosome 14"/>
</dbReference>
<dbReference type="Pfam" id="PF22936">
    <property type="entry name" value="Pol_BBD"/>
    <property type="match status" value="1"/>
</dbReference>
<feature type="domain" description="Retrovirus-related Pol polyprotein from transposon TNT 1-94-like beta-barrel" evidence="2">
    <location>
        <begin position="72"/>
        <end position="143"/>
    </location>
</feature>
<reference evidence="3 4" key="1">
    <citation type="journal article" date="2021" name="Hortic Res">
        <title>The domestication of Cucurbita argyrosperma as revealed by the genome of its wild relative.</title>
        <authorList>
            <person name="Barrera-Redondo J."/>
            <person name="Sanchez-de la Vega G."/>
            <person name="Aguirre-Liguori J.A."/>
            <person name="Castellanos-Morales G."/>
            <person name="Gutierrez-Guerrero Y.T."/>
            <person name="Aguirre-Dugua X."/>
            <person name="Aguirre-Planter E."/>
            <person name="Tenaillon M.I."/>
            <person name="Lira-Saade R."/>
            <person name="Eguiarte L.E."/>
        </authorList>
    </citation>
    <scope>NUCLEOTIDE SEQUENCE [LARGE SCALE GENOMIC DNA]</scope>
    <source>
        <strain evidence="3">JBR-2021</strain>
    </source>
</reference>
<comment type="caution">
    <text evidence="3">The sequence shown here is derived from an EMBL/GenBank/DDBJ whole genome shotgun (WGS) entry which is preliminary data.</text>
</comment>
<organism evidence="3 4">
    <name type="scientific">Cucurbita argyrosperma subsp. sororia</name>
    <dbReference type="NCBI Taxonomy" id="37648"/>
    <lineage>
        <taxon>Eukaryota</taxon>
        <taxon>Viridiplantae</taxon>
        <taxon>Streptophyta</taxon>
        <taxon>Embryophyta</taxon>
        <taxon>Tracheophyta</taxon>
        <taxon>Spermatophyta</taxon>
        <taxon>Magnoliopsida</taxon>
        <taxon>eudicotyledons</taxon>
        <taxon>Gunneridae</taxon>
        <taxon>Pentapetalae</taxon>
        <taxon>rosids</taxon>
        <taxon>fabids</taxon>
        <taxon>Cucurbitales</taxon>
        <taxon>Cucurbitaceae</taxon>
        <taxon>Cucurbiteae</taxon>
        <taxon>Cucurbita</taxon>
    </lineage>
</organism>
<dbReference type="InterPro" id="IPR054722">
    <property type="entry name" value="PolX-like_BBD"/>
</dbReference>
<feature type="compositionally biased region" description="Polar residues" evidence="1">
    <location>
        <begin position="1"/>
        <end position="21"/>
    </location>
</feature>
<feature type="region of interest" description="Disordered" evidence="1">
    <location>
        <begin position="1"/>
        <end position="40"/>
    </location>
</feature>
<accession>A0AAV6MHQ4</accession>
<proteinExistence type="predicted"/>
<sequence>MKPFSSLMQNGRNERMQNPQRKNGRIKALPEEAGDGVMEDGEAVEEVTGIEEMKESRKLRIRNSTKVKLNVTDTGASNPISRERRVFRELDTSVVGKVRFGDNSVIDICGRGIVLFKYKTDEHLILLQVYYVPKLKSNIISLG</sequence>
<protein>
    <recommendedName>
        <fullName evidence="2">Retrovirus-related Pol polyprotein from transposon TNT 1-94-like beta-barrel domain-containing protein</fullName>
    </recommendedName>
</protein>
<evidence type="ECO:0000313" key="4">
    <source>
        <dbReference type="Proteomes" id="UP000685013"/>
    </source>
</evidence>
<keyword evidence="4" id="KW-1185">Reference proteome</keyword>
<gene>
    <name evidence="3" type="ORF">SDJN03_21681</name>
</gene>
<evidence type="ECO:0000256" key="1">
    <source>
        <dbReference type="SAM" id="MobiDB-lite"/>
    </source>
</evidence>
<name>A0AAV6MHQ4_9ROSI</name>
<evidence type="ECO:0000259" key="2">
    <source>
        <dbReference type="Pfam" id="PF22936"/>
    </source>
</evidence>
<dbReference type="EMBL" id="JAGKQH010000014">
    <property type="protein sequence ID" value="KAG6581679.1"/>
    <property type="molecule type" value="Genomic_DNA"/>
</dbReference>
<feature type="non-terminal residue" evidence="3">
    <location>
        <position position="1"/>
    </location>
</feature>
<evidence type="ECO:0000313" key="3">
    <source>
        <dbReference type="EMBL" id="KAG6581679.1"/>
    </source>
</evidence>
<dbReference type="AlphaFoldDB" id="A0AAV6MHQ4"/>